<comment type="caution">
    <text evidence="1">The sequence shown here is derived from an EMBL/GenBank/DDBJ whole genome shotgun (WGS) entry which is preliminary data.</text>
</comment>
<protein>
    <submittedName>
        <fullName evidence="1">Uncharacterized protein</fullName>
    </submittedName>
</protein>
<dbReference type="Proteomes" id="UP000824120">
    <property type="component" value="Chromosome 3"/>
</dbReference>
<dbReference type="AlphaFoldDB" id="A0A9J5ZUA5"/>
<evidence type="ECO:0000313" key="1">
    <source>
        <dbReference type="EMBL" id="KAG5615901.1"/>
    </source>
</evidence>
<reference evidence="1 2" key="1">
    <citation type="submission" date="2020-09" db="EMBL/GenBank/DDBJ databases">
        <title>De no assembly of potato wild relative species, Solanum commersonii.</title>
        <authorList>
            <person name="Cho K."/>
        </authorList>
    </citation>
    <scope>NUCLEOTIDE SEQUENCE [LARGE SCALE GENOMIC DNA]</scope>
    <source>
        <strain evidence="1">LZ3.2</strain>
        <tissue evidence="1">Leaf</tissue>
    </source>
</reference>
<keyword evidence="2" id="KW-1185">Reference proteome</keyword>
<proteinExistence type="predicted"/>
<sequence length="79" mass="8651">MNSTIRSLVSLSPSMWYSTASQNLSVTRRLLLSSPFDPLPSRLRVLERRAVHVILATRQVKLGDPSAVQNGASNSATQD</sequence>
<dbReference type="EMBL" id="JACXVP010000003">
    <property type="protein sequence ID" value="KAG5615901.1"/>
    <property type="molecule type" value="Genomic_DNA"/>
</dbReference>
<gene>
    <name evidence="1" type="ORF">H5410_015725</name>
</gene>
<accession>A0A9J5ZUA5</accession>
<name>A0A9J5ZUA5_SOLCO</name>
<organism evidence="1 2">
    <name type="scientific">Solanum commersonii</name>
    <name type="common">Commerson's wild potato</name>
    <name type="synonym">Commerson's nightshade</name>
    <dbReference type="NCBI Taxonomy" id="4109"/>
    <lineage>
        <taxon>Eukaryota</taxon>
        <taxon>Viridiplantae</taxon>
        <taxon>Streptophyta</taxon>
        <taxon>Embryophyta</taxon>
        <taxon>Tracheophyta</taxon>
        <taxon>Spermatophyta</taxon>
        <taxon>Magnoliopsida</taxon>
        <taxon>eudicotyledons</taxon>
        <taxon>Gunneridae</taxon>
        <taxon>Pentapetalae</taxon>
        <taxon>asterids</taxon>
        <taxon>lamiids</taxon>
        <taxon>Solanales</taxon>
        <taxon>Solanaceae</taxon>
        <taxon>Solanoideae</taxon>
        <taxon>Solaneae</taxon>
        <taxon>Solanum</taxon>
    </lineage>
</organism>
<evidence type="ECO:0000313" key="2">
    <source>
        <dbReference type="Proteomes" id="UP000824120"/>
    </source>
</evidence>